<dbReference type="EMBL" id="JACJPW010000030">
    <property type="protein sequence ID" value="MBD2182039.1"/>
    <property type="molecule type" value="Genomic_DNA"/>
</dbReference>
<evidence type="ECO:0000313" key="3">
    <source>
        <dbReference type="Proteomes" id="UP000641646"/>
    </source>
</evidence>
<proteinExistence type="predicted"/>
<feature type="transmembrane region" description="Helical" evidence="1">
    <location>
        <begin position="41"/>
        <end position="62"/>
    </location>
</feature>
<evidence type="ECO:0000256" key="1">
    <source>
        <dbReference type="SAM" id="Phobius"/>
    </source>
</evidence>
<keyword evidence="1" id="KW-0472">Membrane</keyword>
<feature type="transmembrane region" description="Helical" evidence="1">
    <location>
        <begin position="82"/>
        <end position="102"/>
    </location>
</feature>
<reference evidence="2" key="2">
    <citation type="submission" date="2020-08" db="EMBL/GenBank/DDBJ databases">
        <authorList>
            <person name="Chen M."/>
            <person name="Teng W."/>
            <person name="Zhao L."/>
            <person name="Hu C."/>
            <person name="Zhou Y."/>
            <person name="Han B."/>
            <person name="Song L."/>
            <person name="Shu W."/>
        </authorList>
    </citation>
    <scope>NUCLEOTIDE SEQUENCE</scope>
    <source>
        <strain evidence="2">FACHB-1375</strain>
    </source>
</reference>
<dbReference type="RefSeq" id="WP_190464851.1">
    <property type="nucleotide sequence ID" value="NZ_JACJPW010000030.1"/>
</dbReference>
<protein>
    <submittedName>
        <fullName evidence="2">SxtJ</fullName>
    </submittedName>
</protein>
<dbReference type="Pfam" id="PF19588">
    <property type="entry name" value="SxtJ"/>
    <property type="match status" value="1"/>
</dbReference>
<reference evidence="2" key="1">
    <citation type="journal article" date="2015" name="ISME J.">
        <title>Draft Genome Sequence of Streptomyces incarnatus NRRL8089, which Produces the Nucleoside Antibiotic Sinefungin.</title>
        <authorList>
            <person name="Oshima K."/>
            <person name="Hattori M."/>
            <person name="Shimizu H."/>
            <person name="Fukuda K."/>
            <person name="Nemoto M."/>
            <person name="Inagaki K."/>
            <person name="Tamura T."/>
        </authorList>
    </citation>
    <scope>NUCLEOTIDE SEQUENCE</scope>
    <source>
        <strain evidence="2">FACHB-1375</strain>
    </source>
</reference>
<keyword evidence="1" id="KW-1133">Transmembrane helix</keyword>
<organism evidence="2 3">
    <name type="scientific">Aerosakkonema funiforme FACHB-1375</name>
    <dbReference type="NCBI Taxonomy" id="2949571"/>
    <lineage>
        <taxon>Bacteria</taxon>
        <taxon>Bacillati</taxon>
        <taxon>Cyanobacteriota</taxon>
        <taxon>Cyanophyceae</taxon>
        <taxon>Oscillatoriophycideae</taxon>
        <taxon>Aerosakkonematales</taxon>
        <taxon>Aerosakkonemataceae</taxon>
        <taxon>Aerosakkonema</taxon>
    </lineage>
</organism>
<keyword evidence="3" id="KW-1185">Reference proteome</keyword>
<evidence type="ECO:0000313" key="2">
    <source>
        <dbReference type="EMBL" id="MBD2182039.1"/>
    </source>
</evidence>
<name>A0A926VG57_9CYAN</name>
<keyword evidence="1" id="KW-0812">Transmembrane</keyword>
<dbReference type="InterPro" id="IPR045781">
    <property type="entry name" value="SxtJ"/>
</dbReference>
<comment type="caution">
    <text evidence="2">The sequence shown here is derived from an EMBL/GenBank/DDBJ whole genome shotgun (WGS) entry which is preliminary data.</text>
</comment>
<dbReference type="AlphaFoldDB" id="A0A926VG57"/>
<sequence>MEEIPQLNKKELRDFGLIAGTIVAVLFGLLLPWLRGHTVPLSAWIIAGVLWVLAALVPTGLGPVYQVWMRIGLVLGWVNTRIILGTIFFALMMPMGAIMRLFNQDPMARKFDANLKTYCRPSQEITIASMEKPF</sequence>
<feature type="transmembrane region" description="Helical" evidence="1">
    <location>
        <begin position="15"/>
        <end position="34"/>
    </location>
</feature>
<gene>
    <name evidence="2" type="ORF">H6G03_13130</name>
</gene>
<accession>A0A926VG57</accession>
<dbReference type="Proteomes" id="UP000641646">
    <property type="component" value="Unassembled WGS sequence"/>
</dbReference>